<dbReference type="InterPro" id="IPR003382">
    <property type="entry name" value="Flavoprotein"/>
</dbReference>
<evidence type="ECO:0000256" key="1">
    <source>
        <dbReference type="ARBA" id="ARBA00038350"/>
    </source>
</evidence>
<dbReference type="EMBL" id="JAGSYN010000066">
    <property type="protein sequence ID" value="KAG7664729.1"/>
    <property type="molecule type" value="Genomic_DNA"/>
</dbReference>
<dbReference type="RefSeq" id="XP_049264961.1">
    <property type="nucleotide sequence ID" value="XM_049405432.1"/>
</dbReference>
<dbReference type="GO" id="GO:0004633">
    <property type="term" value="F:phosphopantothenoylcysteine decarboxylase activity"/>
    <property type="evidence" value="ECO:0007669"/>
    <property type="project" value="TreeGrafter"/>
</dbReference>
<feature type="compositionally biased region" description="Acidic residues" evidence="2">
    <location>
        <begin position="405"/>
        <end position="417"/>
    </location>
</feature>
<dbReference type="AlphaFoldDB" id="A0A8J5V3P1"/>
<evidence type="ECO:0000313" key="4">
    <source>
        <dbReference type="EMBL" id="KAG7664729.1"/>
    </source>
</evidence>
<comment type="similarity">
    <text evidence="1">Belongs to the HFCD (homooligomeric flavin containing Cys decarboxylase) superfamily.</text>
</comment>
<protein>
    <submittedName>
        <fullName evidence="4">SIS2</fullName>
    </submittedName>
</protein>
<organism evidence="4 5">
    <name type="scientific">[Candida] subhashii</name>
    <dbReference type="NCBI Taxonomy" id="561895"/>
    <lineage>
        <taxon>Eukaryota</taxon>
        <taxon>Fungi</taxon>
        <taxon>Dikarya</taxon>
        <taxon>Ascomycota</taxon>
        <taxon>Saccharomycotina</taxon>
        <taxon>Pichiomycetes</taxon>
        <taxon>Debaryomycetaceae</taxon>
        <taxon>Spathaspora</taxon>
    </lineage>
</organism>
<dbReference type="Pfam" id="PF02441">
    <property type="entry name" value="Flavoprotein"/>
    <property type="match status" value="1"/>
</dbReference>
<gene>
    <name evidence="4" type="ORF">J8A68_001754</name>
</gene>
<dbReference type="GeneID" id="73468555"/>
<dbReference type="Proteomes" id="UP000694255">
    <property type="component" value="Unassembled WGS sequence"/>
</dbReference>
<feature type="compositionally biased region" description="Low complexity" evidence="2">
    <location>
        <begin position="134"/>
        <end position="146"/>
    </location>
</feature>
<dbReference type="GO" id="GO:0071513">
    <property type="term" value="C:phosphopantothenoylcysteine decarboxylase complex"/>
    <property type="evidence" value="ECO:0007669"/>
    <property type="project" value="TreeGrafter"/>
</dbReference>
<dbReference type="OrthoDB" id="1532798at2759"/>
<proteinExistence type="inferred from homology"/>
<dbReference type="GO" id="GO:0010181">
    <property type="term" value="F:FMN binding"/>
    <property type="evidence" value="ECO:0007669"/>
    <property type="project" value="TreeGrafter"/>
</dbReference>
<feature type="compositionally biased region" description="Polar residues" evidence="2">
    <location>
        <begin position="52"/>
        <end position="62"/>
    </location>
</feature>
<feature type="region of interest" description="Disordered" evidence="2">
    <location>
        <begin position="1"/>
        <end position="86"/>
    </location>
</feature>
<sequence length="492" mass="54154">MSSEHPKEESNSPQIPPTKLEDVPPSILAISNLRLPSPPPILNNGKSGKPSVLSSPPVQTSVVEKDFDPRSSTEPNSLSPKSQFPATVTEQFVYKNGSETSLDYLLFPPKDNAHHKAPSVHAHFSEETPRPVKLLNRSRSGSGSSNTRASPGLISGDASRSQENMSAKSVGSASSLVSSGKPSASGTPLPVLGPNEQNANIDPRLAQDDGKIHVLLGVCGALSAVKIKLIISKLYEIYGIDKISIQLILTKASENFISQEMLAILETVKRVRIWRDEDEWTWKTRQDPVLHIELRRWADILVICPLTANTLSKISLGICDNLLTNVIRAWNTSFPILLAPAMVSYSYNAITTKRQLKLIAEEMPWIEILKPSEKVVGSYGDIGMGGMMDWNEIVNRIVMKLGGYPEDEEEEEEEEGEDNSKENNDEAIIDDDEDEDDEDDDEDDEGDDDEDVDDEEEDEIEDENEEAAPTNSVVKETPKDDGSVQGNEGIRQ</sequence>
<name>A0A8J5V3P1_9ASCO</name>
<feature type="region of interest" description="Disordered" evidence="2">
    <location>
        <begin position="404"/>
        <end position="492"/>
    </location>
</feature>
<feature type="compositionally biased region" description="Acidic residues" evidence="2">
    <location>
        <begin position="425"/>
        <end position="466"/>
    </location>
</feature>
<feature type="compositionally biased region" description="Polar residues" evidence="2">
    <location>
        <begin position="72"/>
        <end position="86"/>
    </location>
</feature>
<feature type="region of interest" description="Disordered" evidence="2">
    <location>
        <begin position="114"/>
        <end position="202"/>
    </location>
</feature>
<evidence type="ECO:0000256" key="2">
    <source>
        <dbReference type="SAM" id="MobiDB-lite"/>
    </source>
</evidence>
<reference evidence="4 5" key="1">
    <citation type="journal article" date="2021" name="DNA Res.">
        <title>Genome analysis of Candida subhashii reveals its hybrid nature and dual mitochondrial genome conformations.</title>
        <authorList>
            <person name="Mixao V."/>
            <person name="Hegedusova E."/>
            <person name="Saus E."/>
            <person name="Pryszcz L.P."/>
            <person name="Cillingova A."/>
            <person name="Nosek J."/>
            <person name="Gabaldon T."/>
        </authorList>
    </citation>
    <scope>NUCLEOTIDE SEQUENCE [LARGE SCALE GENOMIC DNA]</scope>
    <source>
        <strain evidence="4 5">CBS 10753</strain>
    </source>
</reference>
<dbReference type="GO" id="GO:0015937">
    <property type="term" value="P:coenzyme A biosynthetic process"/>
    <property type="evidence" value="ECO:0007669"/>
    <property type="project" value="TreeGrafter"/>
</dbReference>
<comment type="caution">
    <text evidence="4">The sequence shown here is derived from an EMBL/GenBank/DDBJ whole genome shotgun (WGS) entry which is preliminary data.</text>
</comment>
<accession>A0A8J5V3P1</accession>
<feature type="domain" description="Flavoprotein" evidence="3">
    <location>
        <begin position="213"/>
        <end position="400"/>
    </location>
</feature>
<dbReference type="PANTHER" id="PTHR14359">
    <property type="entry name" value="HOMO-OLIGOMERIC FLAVIN CONTAINING CYS DECARBOXYLASE FAMILY"/>
    <property type="match status" value="1"/>
</dbReference>
<evidence type="ECO:0000313" key="5">
    <source>
        <dbReference type="Proteomes" id="UP000694255"/>
    </source>
</evidence>
<feature type="compositionally biased region" description="Basic and acidic residues" evidence="2">
    <location>
        <begin position="1"/>
        <end position="10"/>
    </location>
</feature>
<keyword evidence="5" id="KW-1185">Reference proteome</keyword>
<dbReference type="PANTHER" id="PTHR14359:SF17">
    <property type="entry name" value="PHOSPHOPANTOTHENOYLCYSTEINE DECARBOXYLASE SUBUNIT SIS2-RELATED"/>
    <property type="match status" value="1"/>
</dbReference>
<evidence type="ECO:0000259" key="3">
    <source>
        <dbReference type="Pfam" id="PF02441"/>
    </source>
</evidence>
<feature type="compositionally biased region" description="Low complexity" evidence="2">
    <location>
        <begin position="166"/>
        <end position="186"/>
    </location>
</feature>